<keyword evidence="6" id="KW-0156">Chromatin regulator</keyword>
<dbReference type="SMART" id="SM00249">
    <property type="entry name" value="PHD"/>
    <property type="match status" value="1"/>
</dbReference>
<keyword evidence="10" id="KW-0805">Transcription regulation</keyword>
<reference evidence="17" key="1">
    <citation type="submission" date="2025-08" db="UniProtKB">
        <authorList>
            <consortium name="Ensembl"/>
        </authorList>
    </citation>
    <scope>IDENTIFICATION</scope>
</reference>
<evidence type="ECO:0000256" key="12">
    <source>
        <dbReference type="ARBA" id="ARBA00023242"/>
    </source>
</evidence>
<dbReference type="PROSITE" id="PS01359">
    <property type="entry name" value="ZF_PHD_1"/>
    <property type="match status" value="1"/>
</dbReference>
<dbReference type="OMA" id="SVYYTVC"/>
<dbReference type="STRING" id="7757.ENSPMAP00000010124"/>
<evidence type="ECO:0000313" key="17">
    <source>
        <dbReference type="Ensembl" id="ENSPMAP00000010124.1"/>
    </source>
</evidence>
<keyword evidence="11" id="KW-0804">Transcription</keyword>
<dbReference type="InterPro" id="IPR019787">
    <property type="entry name" value="Znf_PHD-finger"/>
</dbReference>
<evidence type="ECO:0000256" key="13">
    <source>
        <dbReference type="PROSITE-ProRule" id="PRU00146"/>
    </source>
</evidence>
<dbReference type="SUPFAM" id="SSF57903">
    <property type="entry name" value="FYVE/PHD zinc finger"/>
    <property type="match status" value="1"/>
</dbReference>
<evidence type="ECO:0000256" key="1">
    <source>
        <dbReference type="ARBA" id="ARBA00004123"/>
    </source>
</evidence>
<feature type="domain" description="PHD-type" evidence="15">
    <location>
        <begin position="5"/>
        <end position="56"/>
    </location>
</feature>
<evidence type="ECO:0000256" key="11">
    <source>
        <dbReference type="ARBA" id="ARBA00023163"/>
    </source>
</evidence>
<dbReference type="GO" id="GO:0005634">
    <property type="term" value="C:nucleus"/>
    <property type="evidence" value="ECO:0007669"/>
    <property type="project" value="UniProtKB-SubCell"/>
</dbReference>
<dbReference type="InterPro" id="IPR001965">
    <property type="entry name" value="Znf_PHD"/>
</dbReference>
<dbReference type="InterPro" id="IPR050690">
    <property type="entry name" value="JHDM1_Histone_Demethylase"/>
</dbReference>
<evidence type="ECO:0000256" key="9">
    <source>
        <dbReference type="ARBA" id="ARBA00023004"/>
    </source>
</evidence>
<evidence type="ECO:0000256" key="8">
    <source>
        <dbReference type="ARBA" id="ARBA00023002"/>
    </source>
</evidence>
<dbReference type="InterPro" id="IPR019786">
    <property type="entry name" value="Zinc_finger_PHD-type_CS"/>
</dbReference>
<dbReference type="Gene3D" id="1.20.58.1360">
    <property type="match status" value="1"/>
</dbReference>
<evidence type="ECO:0000256" key="6">
    <source>
        <dbReference type="ARBA" id="ARBA00022853"/>
    </source>
</evidence>
<evidence type="ECO:0000259" key="15">
    <source>
        <dbReference type="PROSITE" id="PS50016"/>
    </source>
</evidence>
<keyword evidence="8" id="KW-0560">Oxidoreductase</keyword>
<dbReference type="PROSITE" id="PS50016">
    <property type="entry name" value="ZF_PHD_2"/>
    <property type="match status" value="1"/>
</dbReference>
<dbReference type="SMART" id="SM00558">
    <property type="entry name" value="JmjC"/>
    <property type="match status" value="1"/>
</dbReference>
<dbReference type="PROSITE" id="PS51184">
    <property type="entry name" value="JMJC"/>
    <property type="match status" value="1"/>
</dbReference>
<organism evidence="17">
    <name type="scientific">Petromyzon marinus</name>
    <name type="common">Sea lamprey</name>
    <dbReference type="NCBI Taxonomy" id="7757"/>
    <lineage>
        <taxon>Eukaryota</taxon>
        <taxon>Metazoa</taxon>
        <taxon>Chordata</taxon>
        <taxon>Craniata</taxon>
        <taxon>Vertebrata</taxon>
        <taxon>Cyclostomata</taxon>
        <taxon>Hyperoartia</taxon>
        <taxon>Petromyzontiformes</taxon>
        <taxon>Petromyzontidae</taxon>
        <taxon>Petromyzon</taxon>
    </lineage>
</organism>
<name>S4RY33_PETMA</name>
<evidence type="ECO:0000256" key="4">
    <source>
        <dbReference type="ARBA" id="ARBA00022771"/>
    </source>
</evidence>
<feature type="region of interest" description="Disordered" evidence="14">
    <location>
        <begin position="61"/>
        <end position="86"/>
    </location>
</feature>
<dbReference type="GeneTree" id="ENSGT00940000157847"/>
<dbReference type="CDD" id="cd15554">
    <property type="entry name" value="PHD_PHF2_like"/>
    <property type="match status" value="1"/>
</dbReference>
<protein>
    <submittedName>
        <fullName evidence="17">PHD finger protein 8</fullName>
    </submittedName>
</protein>
<keyword evidence="9" id="KW-0408">Iron</keyword>
<keyword evidence="7" id="KW-0223">Dioxygenase</keyword>
<evidence type="ECO:0000259" key="16">
    <source>
        <dbReference type="PROSITE" id="PS51184"/>
    </source>
</evidence>
<dbReference type="PANTHER" id="PTHR23123">
    <property type="entry name" value="PHD/F-BOX CONTAINING PROTEIN"/>
    <property type="match status" value="1"/>
</dbReference>
<dbReference type="FunFam" id="3.30.40.10:FF:000193">
    <property type="entry name" value="lysine-specific demethylase PHF2 isoform X1"/>
    <property type="match status" value="1"/>
</dbReference>
<keyword evidence="12" id="KW-0539">Nucleus</keyword>
<accession>S4RY33</accession>
<dbReference type="Ensembl" id="ENSPMAT00000010169.1">
    <property type="protein sequence ID" value="ENSPMAP00000010124.1"/>
    <property type="gene ID" value="ENSPMAG00000009200.1"/>
</dbReference>
<dbReference type="GO" id="GO:0008270">
    <property type="term" value="F:zinc ion binding"/>
    <property type="evidence" value="ECO:0007669"/>
    <property type="project" value="UniProtKB-KW"/>
</dbReference>
<keyword evidence="4 13" id="KW-0863">Zinc-finger</keyword>
<evidence type="ECO:0000256" key="14">
    <source>
        <dbReference type="SAM" id="MobiDB-lite"/>
    </source>
</evidence>
<dbReference type="Gene3D" id="2.60.120.650">
    <property type="entry name" value="Cupin"/>
    <property type="match status" value="1"/>
</dbReference>
<dbReference type="AlphaFoldDB" id="S4RY33"/>
<evidence type="ECO:0000256" key="7">
    <source>
        <dbReference type="ARBA" id="ARBA00022964"/>
    </source>
</evidence>
<dbReference type="Pfam" id="PF17811">
    <property type="entry name" value="JHD"/>
    <property type="match status" value="1"/>
</dbReference>
<keyword evidence="5" id="KW-0862">Zinc</keyword>
<dbReference type="GO" id="GO:0051213">
    <property type="term" value="F:dioxygenase activity"/>
    <property type="evidence" value="ECO:0007669"/>
    <property type="project" value="UniProtKB-KW"/>
</dbReference>
<dbReference type="InterPro" id="IPR003347">
    <property type="entry name" value="JmjC_dom"/>
</dbReference>
<evidence type="ECO:0000256" key="2">
    <source>
        <dbReference type="ARBA" id="ARBA00006942"/>
    </source>
</evidence>
<evidence type="ECO:0000256" key="10">
    <source>
        <dbReference type="ARBA" id="ARBA00023015"/>
    </source>
</evidence>
<comment type="similarity">
    <text evidence="2">Belongs to the JHDM1 histone demethylase family. JHDM1D subfamily.</text>
</comment>
<proteinExistence type="inferred from homology"/>
<dbReference type="Pfam" id="PF02373">
    <property type="entry name" value="JmjC"/>
    <property type="match status" value="1"/>
</dbReference>
<dbReference type="InterPro" id="IPR011011">
    <property type="entry name" value="Znf_FYVE_PHD"/>
</dbReference>
<dbReference type="InterPro" id="IPR041070">
    <property type="entry name" value="JHD"/>
</dbReference>
<sequence length="448" mass="50705">MAGEPVYCVCRLPYDVTRFMIECDVCKDWFHGSCVDVEESAAASIDLYHCPNCVKHHGPSVMRRRRNQSSKQQEAGAGLGGSKPVQTGSSIFIKELRSRMFPSNSADDVLLKPHGSQLTLQYLEQAGFETPILVAKKDGLGMMVPPTSFTVSDVEQYVGSERLIDVIDVPRQASVKMTLGEFVQYYNSPNHGQVMNVISLEFSNTRLSALVEPPEVVRNLSWVENYWPLDSQFPTPHVDKYCLMGVKDSYTDFHIDFGGTSVWYHVLKGEKIFYLIKPTNANLALYERWSLSSNQNEMFFGDQVDKCYRCTVKQGQTLLIPTGWIHGVLTPVDCIAFGGNFLHNLNIGMQLRVSEMEKRLKTADLFSFPNFETLLWYTGRSLLETFRELRARGNQPPAYLTQGAKALNSTLRSWMRKEVLGDHEPDIPDDINYGQLTKDLAKEIRIAE</sequence>
<comment type="subcellular location">
    <subcellularLocation>
        <location evidence="1">Nucleus</location>
    </subcellularLocation>
</comment>
<evidence type="ECO:0000256" key="3">
    <source>
        <dbReference type="ARBA" id="ARBA00022723"/>
    </source>
</evidence>
<dbReference type="SUPFAM" id="SSF51197">
    <property type="entry name" value="Clavaminate synthase-like"/>
    <property type="match status" value="1"/>
</dbReference>
<reference evidence="17" key="2">
    <citation type="submission" date="2025-09" db="UniProtKB">
        <authorList>
            <consortium name="Ensembl"/>
        </authorList>
    </citation>
    <scope>IDENTIFICATION</scope>
</reference>
<keyword evidence="3" id="KW-0479">Metal-binding</keyword>
<evidence type="ECO:0000256" key="5">
    <source>
        <dbReference type="ARBA" id="ARBA00022833"/>
    </source>
</evidence>
<dbReference type="Pfam" id="PF00628">
    <property type="entry name" value="PHD"/>
    <property type="match status" value="1"/>
</dbReference>
<feature type="domain" description="JmjC" evidence="16">
    <location>
        <begin position="202"/>
        <end position="358"/>
    </location>
</feature>
<dbReference type="GO" id="GO:0006325">
    <property type="term" value="P:chromatin organization"/>
    <property type="evidence" value="ECO:0007669"/>
    <property type="project" value="UniProtKB-KW"/>
</dbReference>